<evidence type="ECO:0000313" key="20">
    <source>
        <dbReference type="Proteomes" id="UP000039046"/>
    </source>
</evidence>
<feature type="domain" description="Peptidase M14" evidence="18">
    <location>
        <begin position="116"/>
        <end position="412"/>
    </location>
</feature>
<dbReference type="InterPro" id="IPR057247">
    <property type="entry name" value="CARBOXYPEPT_ZN_2"/>
</dbReference>
<evidence type="ECO:0000256" key="4">
    <source>
        <dbReference type="ARBA" id="ARBA00005988"/>
    </source>
</evidence>
<dbReference type="GO" id="GO:0008270">
    <property type="term" value="F:zinc ion binding"/>
    <property type="evidence" value="ECO:0007669"/>
    <property type="project" value="InterPro"/>
</dbReference>
<dbReference type="PROSITE" id="PS00132">
    <property type="entry name" value="CARBOXYPEPT_ZN_1"/>
    <property type="match status" value="1"/>
</dbReference>
<keyword evidence="7" id="KW-0645">Protease</keyword>
<evidence type="ECO:0000256" key="5">
    <source>
        <dbReference type="ARBA" id="ARBA00022525"/>
    </source>
</evidence>
<dbReference type="GO" id="GO:0005576">
    <property type="term" value="C:extracellular region"/>
    <property type="evidence" value="ECO:0007669"/>
    <property type="project" value="UniProtKB-SubCell"/>
</dbReference>
<evidence type="ECO:0000313" key="19">
    <source>
        <dbReference type="EMBL" id="CEJ82758.1"/>
    </source>
</evidence>
<evidence type="ECO:0000256" key="1">
    <source>
        <dbReference type="ARBA" id="ARBA00001947"/>
    </source>
</evidence>
<dbReference type="Proteomes" id="UP000039046">
    <property type="component" value="Unassembled WGS sequence"/>
</dbReference>
<protein>
    <recommendedName>
        <fullName evidence="16">Carboxypeptidase M14A</fullName>
    </recommendedName>
</protein>
<dbReference type="CDD" id="cd03860">
    <property type="entry name" value="M14_CP_A-B_like"/>
    <property type="match status" value="1"/>
</dbReference>
<dbReference type="InterPro" id="IPR057246">
    <property type="entry name" value="CARBOXYPEPT_ZN_1"/>
</dbReference>
<evidence type="ECO:0000256" key="10">
    <source>
        <dbReference type="ARBA" id="ARBA00022801"/>
    </source>
</evidence>
<dbReference type="GO" id="GO:0004181">
    <property type="term" value="F:metallocarboxypeptidase activity"/>
    <property type="evidence" value="ECO:0007669"/>
    <property type="project" value="InterPro"/>
</dbReference>
<dbReference type="InterPro" id="IPR003146">
    <property type="entry name" value="M14A_act_pep"/>
</dbReference>
<evidence type="ECO:0000256" key="11">
    <source>
        <dbReference type="ARBA" id="ARBA00022833"/>
    </source>
</evidence>
<dbReference type="PANTHER" id="PTHR11705:SF143">
    <property type="entry name" value="SLL0236 PROTEIN"/>
    <property type="match status" value="1"/>
</dbReference>
<keyword evidence="15" id="KW-1015">Disulfide bond</keyword>
<dbReference type="SUPFAM" id="SSF53187">
    <property type="entry name" value="Zn-dependent exopeptidases"/>
    <property type="match status" value="1"/>
</dbReference>
<evidence type="ECO:0000256" key="3">
    <source>
        <dbReference type="ARBA" id="ARBA00004613"/>
    </source>
</evidence>
<sequence>MKLPVILTLVAAAGAKTSYAGHKVFRLTSSSESNHFAQNFTSLAQDLALPIWREPDIGGQFADIQVPPSLLSSFEEGIEGWAELEVMHEDLGAAIDEEAQYPEYKRGSVDASWFSNYHPYKDHMAWLTDLQAKYSKNSEIINISKSVEGRDVSCIRIFGKEKGKPAIFFMGTLHAREWITTTTTEYIAQSLLENYGKDNDITAVLDKYDVYIVPITNPDGFLFSQTSTRMWRKNRNKNDGNKCMGVDTNRNWPIDWAKTSKDPCADTYRGTAEGSEPEIRGLMNTMQDIKKKQGIKLFVDWHSYSQLVIYPWGYTCNQAAPRTEEHSRLALGAAEVFTKAKGARYKGGNTCKLLYAASGCSDDWVLSSGAAEYSFTIELRDDGKKGFVLPASEILPTGEESYAATKWLLMNLK</sequence>
<accession>A0A0A1SQR5</accession>
<evidence type="ECO:0000256" key="12">
    <source>
        <dbReference type="ARBA" id="ARBA00023026"/>
    </source>
</evidence>
<keyword evidence="20" id="KW-1185">Reference proteome</keyword>
<dbReference type="InterPro" id="IPR000834">
    <property type="entry name" value="Peptidase_M14"/>
</dbReference>
<evidence type="ECO:0000256" key="13">
    <source>
        <dbReference type="ARBA" id="ARBA00023049"/>
    </source>
</evidence>
<name>A0A0A1SQR5_9HYPO</name>
<keyword evidence="14" id="KW-0865">Zymogen</keyword>
<evidence type="ECO:0000256" key="15">
    <source>
        <dbReference type="ARBA" id="ARBA00023157"/>
    </source>
</evidence>
<evidence type="ECO:0000256" key="14">
    <source>
        <dbReference type="ARBA" id="ARBA00023145"/>
    </source>
</evidence>
<dbReference type="PROSITE" id="PS00133">
    <property type="entry name" value="CARBOXYPEPT_ZN_2"/>
    <property type="match status" value="1"/>
</dbReference>
<dbReference type="InterPro" id="IPR036990">
    <property type="entry name" value="M14A-like_propep"/>
</dbReference>
<evidence type="ECO:0000256" key="9">
    <source>
        <dbReference type="ARBA" id="ARBA00022729"/>
    </source>
</evidence>
<evidence type="ECO:0000256" key="6">
    <source>
        <dbReference type="ARBA" id="ARBA00022645"/>
    </source>
</evidence>
<dbReference type="STRING" id="1531966.A0A0A1SQR5"/>
<comment type="subcellular location">
    <subcellularLocation>
        <location evidence="3">Secreted</location>
    </subcellularLocation>
</comment>
<dbReference type="AlphaFoldDB" id="A0A0A1SQR5"/>
<evidence type="ECO:0000256" key="17">
    <source>
        <dbReference type="PROSITE-ProRule" id="PRU01379"/>
    </source>
</evidence>
<feature type="active site" description="Proton donor/acceptor" evidence="17">
    <location>
        <position position="378"/>
    </location>
</feature>
<dbReference type="SMART" id="SM00631">
    <property type="entry name" value="Zn_pept"/>
    <property type="match status" value="1"/>
</dbReference>
<keyword evidence="10" id="KW-0378">Hydrolase</keyword>
<dbReference type="FunFam" id="3.40.630.10:FF:000040">
    <property type="entry name" value="zinc carboxypeptidase"/>
    <property type="match status" value="1"/>
</dbReference>
<keyword evidence="8" id="KW-0479">Metal-binding</keyword>
<evidence type="ECO:0000259" key="18">
    <source>
        <dbReference type="PROSITE" id="PS52035"/>
    </source>
</evidence>
<dbReference type="OrthoDB" id="3626597at2759"/>
<dbReference type="PANTHER" id="PTHR11705">
    <property type="entry name" value="PROTEASE FAMILY M14 CARBOXYPEPTIDASE A,B"/>
    <property type="match status" value="1"/>
</dbReference>
<evidence type="ECO:0000256" key="16">
    <source>
        <dbReference type="ARBA" id="ARBA00081330"/>
    </source>
</evidence>
<dbReference type="PROSITE" id="PS52035">
    <property type="entry name" value="PEPTIDASE_M14"/>
    <property type="match status" value="1"/>
</dbReference>
<dbReference type="Gene3D" id="3.40.630.10">
    <property type="entry name" value="Zn peptidases"/>
    <property type="match status" value="1"/>
</dbReference>
<evidence type="ECO:0000256" key="2">
    <source>
        <dbReference type="ARBA" id="ARBA00003091"/>
    </source>
</evidence>
<comment type="function">
    <text evidence="2">Extracellular metalloprotease that contributes to pathogenicity.</text>
</comment>
<dbReference type="PRINTS" id="PR00765">
    <property type="entry name" value="CRBOXYPTASEA"/>
</dbReference>
<reference evidence="19 20" key="1">
    <citation type="journal article" date="2015" name="Genome Announc.">
        <title>Draft Genome Sequence and Gene Annotation of the Entomopathogenic Fungus Verticillium hemipterigenum.</title>
        <authorList>
            <person name="Horn F."/>
            <person name="Habel A."/>
            <person name="Scharf D.H."/>
            <person name="Dworschak J."/>
            <person name="Brakhage A.A."/>
            <person name="Guthke R."/>
            <person name="Hertweck C."/>
            <person name="Linde J."/>
        </authorList>
    </citation>
    <scope>NUCLEOTIDE SEQUENCE [LARGE SCALE GENOMIC DNA]</scope>
</reference>
<comment type="cofactor">
    <cofactor evidence="1">
        <name>Zn(2+)</name>
        <dbReference type="ChEBI" id="CHEBI:29105"/>
    </cofactor>
</comment>
<dbReference type="EMBL" id="CDHN01000001">
    <property type="protein sequence ID" value="CEJ82758.1"/>
    <property type="molecule type" value="Genomic_DNA"/>
</dbReference>
<keyword evidence="9" id="KW-0732">Signal</keyword>
<keyword evidence="5" id="KW-0964">Secreted</keyword>
<keyword evidence="6" id="KW-0121">Carboxypeptidase</keyword>
<proteinExistence type="inferred from homology"/>
<dbReference type="GO" id="GO:0006508">
    <property type="term" value="P:proteolysis"/>
    <property type="evidence" value="ECO:0007669"/>
    <property type="project" value="UniProtKB-KW"/>
</dbReference>
<keyword evidence="12" id="KW-0843">Virulence</keyword>
<gene>
    <name evidence="19" type="ORF">VHEMI02806</name>
</gene>
<dbReference type="HOGENOM" id="CLU_019326_1_1_1"/>
<keyword evidence="13" id="KW-0482">Metalloprotease</keyword>
<dbReference type="SUPFAM" id="SSF54897">
    <property type="entry name" value="Protease propeptides/inhibitors"/>
    <property type="match status" value="1"/>
</dbReference>
<dbReference type="Gene3D" id="3.30.70.340">
    <property type="entry name" value="Metallocarboxypeptidase-like"/>
    <property type="match status" value="1"/>
</dbReference>
<comment type="similarity">
    <text evidence="4 17">Belongs to the peptidase M14 family.</text>
</comment>
<organism evidence="19 20">
    <name type="scientific">[Torrubiella] hemipterigena</name>
    <dbReference type="NCBI Taxonomy" id="1531966"/>
    <lineage>
        <taxon>Eukaryota</taxon>
        <taxon>Fungi</taxon>
        <taxon>Dikarya</taxon>
        <taxon>Ascomycota</taxon>
        <taxon>Pezizomycotina</taxon>
        <taxon>Sordariomycetes</taxon>
        <taxon>Hypocreomycetidae</taxon>
        <taxon>Hypocreales</taxon>
        <taxon>Clavicipitaceae</taxon>
        <taxon>Clavicipitaceae incertae sedis</taxon>
        <taxon>'Torrubiella' clade</taxon>
    </lineage>
</organism>
<dbReference type="Pfam" id="PF00246">
    <property type="entry name" value="Peptidase_M14"/>
    <property type="match status" value="1"/>
</dbReference>
<evidence type="ECO:0000256" key="8">
    <source>
        <dbReference type="ARBA" id="ARBA00022723"/>
    </source>
</evidence>
<evidence type="ECO:0000256" key="7">
    <source>
        <dbReference type="ARBA" id="ARBA00022670"/>
    </source>
</evidence>
<keyword evidence="11" id="KW-0862">Zinc</keyword>
<dbReference type="Pfam" id="PF02244">
    <property type="entry name" value="Propep_M14"/>
    <property type="match status" value="1"/>
</dbReference>